<dbReference type="Proteomes" id="UP001151532">
    <property type="component" value="Chromosome 13"/>
</dbReference>
<reference evidence="2" key="2">
    <citation type="journal article" date="2023" name="Int. J. Mol. Sci.">
        <title>De Novo Assembly and Annotation of 11 Diverse Shrub Willow (Salix) Genomes Reveals Novel Gene Organization in Sex-Linked Regions.</title>
        <authorList>
            <person name="Hyden B."/>
            <person name="Feng K."/>
            <person name="Yates T.B."/>
            <person name="Jawdy S."/>
            <person name="Cereghino C."/>
            <person name="Smart L.B."/>
            <person name="Muchero W."/>
        </authorList>
    </citation>
    <scope>NUCLEOTIDE SEQUENCE</scope>
    <source>
        <tissue evidence="2">Shoot tip</tissue>
    </source>
</reference>
<protein>
    <submittedName>
        <fullName evidence="2">PROTEIN putative-RELATED</fullName>
    </submittedName>
</protein>
<reference evidence="2" key="1">
    <citation type="submission" date="2022-11" db="EMBL/GenBank/DDBJ databases">
        <authorList>
            <person name="Hyden B.L."/>
            <person name="Feng K."/>
            <person name="Yates T."/>
            <person name="Jawdy S."/>
            <person name="Smart L.B."/>
            <person name="Muchero W."/>
        </authorList>
    </citation>
    <scope>NUCLEOTIDE SEQUENCE</scope>
    <source>
        <tissue evidence="2">Shoot tip</tissue>
    </source>
</reference>
<accession>A0A9Q1A922</accession>
<sequence length="166" mass="17942">MAANLRPHLAFQQQSVIMQHGVFTLLVGTLISLIQVKYQSSKASPFDGHDVIMSVLLAAIFTYATASVAEVMLLARESPNYGTLAGNLRLFAGALAAISLLAILDPVLGFITSAVWACLLIMAVAYESRTEIRNILGTVSRNLIDMFTRLAARGRSRAEQPNQPPV</sequence>
<evidence type="ECO:0000313" key="3">
    <source>
        <dbReference type="Proteomes" id="UP001151532"/>
    </source>
</evidence>
<name>A0A9Q1A922_SALPP</name>
<keyword evidence="3" id="KW-1185">Reference proteome</keyword>
<feature type="transmembrane region" description="Helical" evidence="1">
    <location>
        <begin position="21"/>
        <end position="39"/>
    </location>
</feature>
<evidence type="ECO:0000313" key="2">
    <source>
        <dbReference type="EMBL" id="KAJ6762855.1"/>
    </source>
</evidence>
<dbReference type="AlphaFoldDB" id="A0A9Q1A922"/>
<evidence type="ECO:0000256" key="1">
    <source>
        <dbReference type="SAM" id="Phobius"/>
    </source>
</evidence>
<feature type="transmembrane region" description="Helical" evidence="1">
    <location>
        <begin position="87"/>
        <end position="104"/>
    </location>
</feature>
<feature type="transmembrane region" description="Helical" evidence="1">
    <location>
        <begin position="110"/>
        <end position="126"/>
    </location>
</feature>
<comment type="caution">
    <text evidence="2">The sequence shown here is derived from an EMBL/GenBank/DDBJ whole genome shotgun (WGS) entry which is preliminary data.</text>
</comment>
<dbReference type="InterPro" id="IPR053258">
    <property type="entry name" value="Ca-permeable_cation_channel"/>
</dbReference>
<keyword evidence="1" id="KW-1133">Transmembrane helix</keyword>
<dbReference type="PANTHER" id="PTHR34115">
    <property type="entry name" value="PROTEIN, PUTATIVE-RELATED"/>
    <property type="match status" value="1"/>
</dbReference>
<proteinExistence type="predicted"/>
<dbReference type="OrthoDB" id="844839at2759"/>
<feature type="transmembrane region" description="Helical" evidence="1">
    <location>
        <begin position="51"/>
        <end position="75"/>
    </location>
</feature>
<dbReference type="EMBL" id="JAPFFK010000005">
    <property type="protein sequence ID" value="KAJ6762855.1"/>
    <property type="molecule type" value="Genomic_DNA"/>
</dbReference>
<gene>
    <name evidence="2" type="ORF">OIU79_023572</name>
</gene>
<organism evidence="2 3">
    <name type="scientific">Salix purpurea</name>
    <name type="common">Purple osier willow</name>
    <dbReference type="NCBI Taxonomy" id="77065"/>
    <lineage>
        <taxon>Eukaryota</taxon>
        <taxon>Viridiplantae</taxon>
        <taxon>Streptophyta</taxon>
        <taxon>Embryophyta</taxon>
        <taxon>Tracheophyta</taxon>
        <taxon>Spermatophyta</taxon>
        <taxon>Magnoliopsida</taxon>
        <taxon>eudicotyledons</taxon>
        <taxon>Gunneridae</taxon>
        <taxon>Pentapetalae</taxon>
        <taxon>rosids</taxon>
        <taxon>fabids</taxon>
        <taxon>Malpighiales</taxon>
        <taxon>Salicaceae</taxon>
        <taxon>Saliceae</taxon>
        <taxon>Salix</taxon>
    </lineage>
</organism>
<keyword evidence="1" id="KW-0472">Membrane</keyword>
<keyword evidence="1" id="KW-0812">Transmembrane</keyword>
<dbReference type="PANTHER" id="PTHR34115:SF7">
    <property type="entry name" value="PGG DOMAIN-CONTAINING PROTEIN"/>
    <property type="match status" value="1"/>
</dbReference>